<dbReference type="OrthoDB" id="3389160at2"/>
<dbReference type="Proteomes" id="UP000252558">
    <property type="component" value="Unassembled WGS sequence"/>
</dbReference>
<dbReference type="PANTHER" id="PTHR43877:SF2">
    <property type="entry name" value="AMINOALKYLPHOSPHONATE N-ACETYLTRANSFERASE-RELATED"/>
    <property type="match status" value="1"/>
</dbReference>
<dbReference type="Pfam" id="PF00583">
    <property type="entry name" value="Acetyltransf_1"/>
    <property type="match status" value="1"/>
</dbReference>
<dbReference type="AlphaFoldDB" id="A0A368NPH6"/>
<protein>
    <submittedName>
        <fullName evidence="4">GNAT family N-acetyltransferase</fullName>
    </submittedName>
</protein>
<gene>
    <name evidence="4" type="ORF">DU002_03640</name>
</gene>
<dbReference type="EMBL" id="QPID01000002">
    <property type="protein sequence ID" value="RCU51574.1"/>
    <property type="molecule type" value="Genomic_DNA"/>
</dbReference>
<dbReference type="InterPro" id="IPR000182">
    <property type="entry name" value="GNAT_dom"/>
</dbReference>
<dbReference type="InterPro" id="IPR016181">
    <property type="entry name" value="Acyl_CoA_acyltransferase"/>
</dbReference>
<evidence type="ECO:0000259" key="3">
    <source>
        <dbReference type="PROSITE" id="PS51186"/>
    </source>
</evidence>
<dbReference type="CDD" id="cd04301">
    <property type="entry name" value="NAT_SF"/>
    <property type="match status" value="1"/>
</dbReference>
<evidence type="ECO:0000256" key="2">
    <source>
        <dbReference type="ARBA" id="ARBA00023315"/>
    </source>
</evidence>
<evidence type="ECO:0000313" key="4">
    <source>
        <dbReference type="EMBL" id="RCU51574.1"/>
    </source>
</evidence>
<dbReference type="PROSITE" id="PS51186">
    <property type="entry name" value="GNAT"/>
    <property type="match status" value="1"/>
</dbReference>
<accession>A0A368NPH6</accession>
<evidence type="ECO:0000256" key="1">
    <source>
        <dbReference type="ARBA" id="ARBA00022679"/>
    </source>
</evidence>
<feature type="domain" description="N-acetyltransferase" evidence="3">
    <location>
        <begin position="19"/>
        <end position="170"/>
    </location>
</feature>
<dbReference type="GO" id="GO:0016747">
    <property type="term" value="F:acyltransferase activity, transferring groups other than amino-acyl groups"/>
    <property type="evidence" value="ECO:0007669"/>
    <property type="project" value="InterPro"/>
</dbReference>
<dbReference type="PANTHER" id="PTHR43877">
    <property type="entry name" value="AMINOALKYLPHOSPHONATE N-ACETYLTRANSFERASE-RELATED-RELATED"/>
    <property type="match status" value="1"/>
</dbReference>
<comment type="caution">
    <text evidence="4">The sequence shown here is derived from an EMBL/GenBank/DDBJ whole genome shotgun (WGS) entry which is preliminary data.</text>
</comment>
<dbReference type="SUPFAM" id="SSF55729">
    <property type="entry name" value="Acyl-CoA N-acyltransferases (Nat)"/>
    <property type="match status" value="1"/>
</dbReference>
<evidence type="ECO:0000313" key="5">
    <source>
        <dbReference type="Proteomes" id="UP000252558"/>
    </source>
</evidence>
<dbReference type="RefSeq" id="WP_114337003.1">
    <property type="nucleotide sequence ID" value="NZ_QPID01000002.1"/>
</dbReference>
<proteinExistence type="predicted"/>
<dbReference type="InterPro" id="IPR050832">
    <property type="entry name" value="Bact_Acetyltransf"/>
</dbReference>
<keyword evidence="2" id="KW-0012">Acyltransferase</keyword>
<keyword evidence="1 4" id="KW-0808">Transferase</keyword>
<organism evidence="4 5">
    <name type="scientific">Corallincola holothuriorum</name>
    <dbReference type="NCBI Taxonomy" id="2282215"/>
    <lineage>
        <taxon>Bacteria</taxon>
        <taxon>Pseudomonadati</taxon>
        <taxon>Pseudomonadota</taxon>
        <taxon>Gammaproteobacteria</taxon>
        <taxon>Alteromonadales</taxon>
        <taxon>Psychromonadaceae</taxon>
        <taxon>Corallincola</taxon>
    </lineage>
</organism>
<reference evidence="4 5" key="1">
    <citation type="submission" date="2018-07" db="EMBL/GenBank/DDBJ databases">
        <title>Corallincola holothuriorum sp. nov., a new facultative anaerobe isolated from sea cucumber Apostichopus japonicus.</title>
        <authorList>
            <person name="Xia H."/>
        </authorList>
    </citation>
    <scope>NUCLEOTIDE SEQUENCE [LARGE SCALE GENOMIC DNA]</scope>
    <source>
        <strain evidence="4 5">C4</strain>
    </source>
</reference>
<keyword evidence="5" id="KW-1185">Reference proteome</keyword>
<name>A0A368NPH6_9GAMM</name>
<sequence length="176" mass="19412">MQQLQVNELTPYLQDLVALLIDCVDDGASIGFIPPLARDEALQYWQAVEQSLATPERVMLIALDDQQQLLGTIQLSMTAKPNGHHRAEVEKLMVHTRTRGQGIGKALILAAEPLAVKHGRHLMVLDTRLGDVASALYRRVGYQEAGQIPGFALNGEGTYDATVYFYKRLSTASKEP</sequence>
<dbReference type="Gene3D" id="3.40.630.30">
    <property type="match status" value="1"/>
</dbReference>